<organism evidence="1 2">
    <name type="scientific">Ridgeia piscesae</name>
    <name type="common">Tubeworm</name>
    <dbReference type="NCBI Taxonomy" id="27915"/>
    <lineage>
        <taxon>Eukaryota</taxon>
        <taxon>Metazoa</taxon>
        <taxon>Spiralia</taxon>
        <taxon>Lophotrochozoa</taxon>
        <taxon>Annelida</taxon>
        <taxon>Polychaeta</taxon>
        <taxon>Sedentaria</taxon>
        <taxon>Canalipalpata</taxon>
        <taxon>Sabellida</taxon>
        <taxon>Siboglinidae</taxon>
        <taxon>Ridgeia</taxon>
    </lineage>
</organism>
<evidence type="ECO:0000313" key="2">
    <source>
        <dbReference type="Proteomes" id="UP001209878"/>
    </source>
</evidence>
<sequence>MANVMLNNHRGHHCYYNPVGMQDVTDKDDEATSHPIDRVRSRFGAAADREIVDVDTLEQKAIDGKTAFVVRGLVIEKVRTDVSFFYVGCVYCKKRMIVDDNGNLRCERHACGNGNTYFLVRVGFVESATGWPYSTSVWPVC</sequence>
<gene>
    <name evidence="1" type="ORF">NP493_779g00007</name>
</gene>
<dbReference type="InterPro" id="IPR012340">
    <property type="entry name" value="NA-bd_OB-fold"/>
</dbReference>
<evidence type="ECO:0000313" key="1">
    <source>
        <dbReference type="EMBL" id="KAK2174746.1"/>
    </source>
</evidence>
<name>A0AAD9NND8_RIDPI</name>
<dbReference type="EMBL" id="JAODUO010000778">
    <property type="protein sequence ID" value="KAK2174746.1"/>
    <property type="molecule type" value="Genomic_DNA"/>
</dbReference>
<proteinExistence type="predicted"/>
<dbReference type="SUPFAM" id="SSF50249">
    <property type="entry name" value="Nucleic acid-binding proteins"/>
    <property type="match status" value="1"/>
</dbReference>
<protein>
    <submittedName>
        <fullName evidence="1">Uncharacterized protein</fullName>
    </submittedName>
</protein>
<dbReference type="Gene3D" id="2.40.50.140">
    <property type="entry name" value="Nucleic acid-binding proteins"/>
    <property type="match status" value="1"/>
</dbReference>
<accession>A0AAD9NND8</accession>
<comment type="caution">
    <text evidence="1">The sequence shown here is derived from an EMBL/GenBank/DDBJ whole genome shotgun (WGS) entry which is preliminary data.</text>
</comment>
<reference evidence="1" key="1">
    <citation type="journal article" date="2023" name="Mol. Biol. Evol.">
        <title>Third-Generation Sequencing Reveals the Adaptive Role of the Epigenome in Three Deep-Sea Polychaetes.</title>
        <authorList>
            <person name="Perez M."/>
            <person name="Aroh O."/>
            <person name="Sun Y."/>
            <person name="Lan Y."/>
            <person name="Juniper S.K."/>
            <person name="Young C.R."/>
            <person name="Angers B."/>
            <person name="Qian P.Y."/>
        </authorList>
    </citation>
    <scope>NUCLEOTIDE SEQUENCE</scope>
    <source>
        <strain evidence="1">R07B-5</strain>
    </source>
</reference>
<dbReference type="AlphaFoldDB" id="A0AAD9NND8"/>
<dbReference type="Proteomes" id="UP001209878">
    <property type="component" value="Unassembled WGS sequence"/>
</dbReference>
<keyword evidence="2" id="KW-1185">Reference proteome</keyword>